<dbReference type="RefSeq" id="WP_210062217.1">
    <property type="nucleotide sequence ID" value="NZ_JAGGLJ010000025.1"/>
</dbReference>
<feature type="binding site" evidence="7">
    <location>
        <position position="250"/>
    </location>
    <ligand>
        <name>Fe(3+)</name>
        <dbReference type="ChEBI" id="CHEBI:29034"/>
    </ligand>
</feature>
<dbReference type="Proteomes" id="UP001519306">
    <property type="component" value="Unassembled WGS sequence"/>
</dbReference>
<keyword evidence="7" id="KW-0963">Cytoplasm</keyword>
<proteinExistence type="inferred from homology"/>
<comment type="cofactor">
    <cofactor evidence="7">
        <name>Zn(2+)</name>
        <dbReference type="ChEBI" id="CHEBI:29105"/>
    </cofactor>
    <cofactor evidence="7">
        <name>Fe(3+)</name>
        <dbReference type="ChEBI" id="CHEBI:29034"/>
    </cofactor>
    <text evidence="7">Binds 1 zinc or iron ion per subunit.</text>
</comment>
<dbReference type="GO" id="GO:0050480">
    <property type="term" value="F:imidazolonepropionase activity"/>
    <property type="evidence" value="ECO:0007669"/>
    <property type="project" value="UniProtKB-EC"/>
</dbReference>
<feature type="binding site" evidence="7">
    <location>
        <position position="81"/>
    </location>
    <ligand>
        <name>Fe(3+)</name>
        <dbReference type="ChEBI" id="CHEBI:29034"/>
    </ligand>
</feature>
<dbReference type="PANTHER" id="PTHR42752">
    <property type="entry name" value="IMIDAZOLONEPROPIONASE"/>
    <property type="match status" value="1"/>
</dbReference>
<dbReference type="HAMAP" id="MF_00372">
    <property type="entry name" value="HutI"/>
    <property type="match status" value="1"/>
</dbReference>
<feature type="binding site" evidence="7">
    <location>
        <position position="153"/>
    </location>
    <ligand>
        <name>4-imidazolone-5-propanoate</name>
        <dbReference type="ChEBI" id="CHEBI:77893"/>
    </ligand>
</feature>
<evidence type="ECO:0000256" key="1">
    <source>
        <dbReference type="ARBA" id="ARBA00012864"/>
    </source>
</evidence>
<dbReference type="EMBL" id="JAGGLJ010000025">
    <property type="protein sequence ID" value="MBP2026172.1"/>
    <property type="molecule type" value="Genomic_DNA"/>
</dbReference>
<evidence type="ECO:0000256" key="7">
    <source>
        <dbReference type="HAMAP-Rule" id="MF_00372"/>
    </source>
</evidence>
<evidence type="ECO:0000256" key="3">
    <source>
        <dbReference type="ARBA" id="ARBA00022801"/>
    </source>
</evidence>
<feature type="binding site" evidence="7">
    <location>
        <position position="330"/>
    </location>
    <ligand>
        <name>4-imidazolone-5-propanoate</name>
        <dbReference type="ChEBI" id="CHEBI:77893"/>
    </ligand>
</feature>
<evidence type="ECO:0000256" key="4">
    <source>
        <dbReference type="ARBA" id="ARBA00022808"/>
    </source>
</evidence>
<name>A0ABS4KEH0_9FIRM</name>
<dbReference type="InterPro" id="IPR032466">
    <property type="entry name" value="Metal_Hydrolase"/>
</dbReference>
<feature type="binding site" evidence="7">
    <location>
        <position position="90"/>
    </location>
    <ligand>
        <name>4-imidazolone-5-propanoate</name>
        <dbReference type="ChEBI" id="CHEBI:77893"/>
    </ligand>
</feature>
<evidence type="ECO:0000256" key="6">
    <source>
        <dbReference type="ARBA" id="ARBA00023004"/>
    </source>
</evidence>
<evidence type="ECO:0000313" key="9">
    <source>
        <dbReference type="EMBL" id="MBP2026172.1"/>
    </source>
</evidence>
<comment type="pathway">
    <text evidence="7">Amino-acid degradation; L-histidine degradation into L-glutamate; N-formimidoyl-L-glutamate from L-histidine: step 3/3.</text>
</comment>
<keyword evidence="3 7" id="KW-0378">Hydrolase</keyword>
<gene>
    <name evidence="7" type="primary">hutI</name>
    <name evidence="9" type="ORF">J2Z71_001730</name>
</gene>
<dbReference type="SUPFAM" id="SSF51556">
    <property type="entry name" value="Metallo-dependent hydrolases"/>
    <property type="match status" value="1"/>
</dbReference>
<keyword evidence="10" id="KW-1185">Reference proteome</keyword>
<feature type="binding site" evidence="7">
    <location>
        <position position="325"/>
    </location>
    <ligand>
        <name>Zn(2+)</name>
        <dbReference type="ChEBI" id="CHEBI:29105"/>
    </ligand>
</feature>
<dbReference type="NCBIfam" id="TIGR01224">
    <property type="entry name" value="hutI"/>
    <property type="match status" value="1"/>
</dbReference>
<keyword evidence="6 7" id="KW-0408">Iron</keyword>
<evidence type="ECO:0000313" key="10">
    <source>
        <dbReference type="Proteomes" id="UP001519306"/>
    </source>
</evidence>
<dbReference type="Gene3D" id="3.20.20.140">
    <property type="entry name" value="Metal-dependent hydrolases"/>
    <property type="match status" value="1"/>
</dbReference>
<comment type="function">
    <text evidence="7">Catalyzes the hydrolytic cleavage of the carbon-nitrogen bond in imidazolone-5-propanoate to yield N-formimidoyl-L-glutamate. It is the third step in the universal histidine degradation pathway.</text>
</comment>
<comment type="similarity">
    <text evidence="7">Belongs to the metallo-dependent hydrolases superfamily. HutI family.</text>
</comment>
<dbReference type="InterPro" id="IPR011059">
    <property type="entry name" value="Metal-dep_hydrolase_composite"/>
</dbReference>
<keyword evidence="4 7" id="KW-0369">Histidine metabolism</keyword>
<dbReference type="Gene3D" id="2.30.40.10">
    <property type="entry name" value="Urease, subunit C, domain 1"/>
    <property type="match status" value="1"/>
</dbReference>
<reference evidence="9 10" key="1">
    <citation type="submission" date="2021-03" db="EMBL/GenBank/DDBJ databases">
        <title>Genomic Encyclopedia of Type Strains, Phase IV (KMG-IV): sequencing the most valuable type-strain genomes for metagenomic binning, comparative biology and taxonomic classification.</title>
        <authorList>
            <person name="Goeker M."/>
        </authorList>
    </citation>
    <scope>NUCLEOTIDE SEQUENCE [LARGE SCALE GENOMIC DNA]</scope>
    <source>
        <strain evidence="9 10">DSM 27563</strain>
    </source>
</reference>
<protein>
    <recommendedName>
        <fullName evidence="1 7">Imidazolonepropionase</fullName>
        <ecNumber evidence="1 7">3.5.2.7</ecNumber>
    </recommendedName>
    <alternativeName>
        <fullName evidence="7">Imidazolone-5-propionate hydrolase</fullName>
    </alternativeName>
</protein>
<dbReference type="InterPro" id="IPR005920">
    <property type="entry name" value="HutI"/>
</dbReference>
<dbReference type="Pfam" id="PF01979">
    <property type="entry name" value="Amidohydro_1"/>
    <property type="match status" value="1"/>
</dbReference>
<dbReference type="SUPFAM" id="SSF51338">
    <property type="entry name" value="Composite domain of metallo-dependent hydrolases"/>
    <property type="match status" value="1"/>
</dbReference>
<evidence type="ECO:0000259" key="8">
    <source>
        <dbReference type="Pfam" id="PF01979"/>
    </source>
</evidence>
<feature type="binding site" evidence="7">
    <location>
        <position position="327"/>
    </location>
    <ligand>
        <name>N-formimidoyl-L-glutamate</name>
        <dbReference type="ChEBI" id="CHEBI:58928"/>
    </ligand>
</feature>
<dbReference type="InterPro" id="IPR006680">
    <property type="entry name" value="Amidohydro-rel"/>
</dbReference>
<evidence type="ECO:0000256" key="5">
    <source>
        <dbReference type="ARBA" id="ARBA00022833"/>
    </source>
</evidence>
<feature type="binding site" evidence="7">
    <location>
        <position position="253"/>
    </location>
    <ligand>
        <name>4-imidazolone-5-propanoate</name>
        <dbReference type="ChEBI" id="CHEBI:77893"/>
    </ligand>
</feature>
<feature type="domain" description="Amidohydrolase-related" evidence="8">
    <location>
        <begin position="73"/>
        <end position="390"/>
    </location>
</feature>
<feature type="binding site" evidence="7">
    <location>
        <position position="153"/>
    </location>
    <ligand>
        <name>N-formimidoyl-L-glutamate</name>
        <dbReference type="ChEBI" id="CHEBI:58928"/>
    </ligand>
</feature>
<dbReference type="EC" id="3.5.2.7" evidence="1 7"/>
<feature type="binding site" evidence="7">
    <location>
        <position position="83"/>
    </location>
    <ligand>
        <name>Fe(3+)</name>
        <dbReference type="ChEBI" id="CHEBI:29034"/>
    </ligand>
</feature>
<comment type="catalytic activity">
    <reaction evidence="7">
        <text>4-imidazolone-5-propanoate + H2O = N-formimidoyl-L-glutamate</text>
        <dbReference type="Rhea" id="RHEA:23660"/>
        <dbReference type="ChEBI" id="CHEBI:15377"/>
        <dbReference type="ChEBI" id="CHEBI:58928"/>
        <dbReference type="ChEBI" id="CHEBI:77893"/>
        <dbReference type="EC" id="3.5.2.7"/>
    </reaction>
</comment>
<feature type="binding site" evidence="7">
    <location>
        <position position="83"/>
    </location>
    <ligand>
        <name>Zn(2+)</name>
        <dbReference type="ChEBI" id="CHEBI:29105"/>
    </ligand>
</feature>
<dbReference type="CDD" id="cd01296">
    <property type="entry name" value="Imidazolone-5PH"/>
    <property type="match status" value="1"/>
</dbReference>
<feature type="binding site" evidence="7">
    <location>
        <position position="250"/>
    </location>
    <ligand>
        <name>Zn(2+)</name>
        <dbReference type="ChEBI" id="CHEBI:29105"/>
    </ligand>
</feature>
<feature type="binding site" evidence="7">
    <location>
        <position position="325"/>
    </location>
    <ligand>
        <name>Fe(3+)</name>
        <dbReference type="ChEBI" id="CHEBI:29034"/>
    </ligand>
</feature>
<organism evidence="9 10">
    <name type="scientific">Peptoniphilus stercorisuis</name>
    <dbReference type="NCBI Taxonomy" id="1436965"/>
    <lineage>
        <taxon>Bacteria</taxon>
        <taxon>Bacillati</taxon>
        <taxon>Bacillota</taxon>
        <taxon>Tissierellia</taxon>
        <taxon>Tissierellales</taxon>
        <taxon>Peptoniphilaceae</taxon>
        <taxon>Peptoniphilus</taxon>
    </lineage>
</organism>
<dbReference type="PANTHER" id="PTHR42752:SF1">
    <property type="entry name" value="IMIDAZOLONEPROPIONASE-RELATED"/>
    <property type="match status" value="1"/>
</dbReference>
<feature type="binding site" evidence="7">
    <location>
        <position position="81"/>
    </location>
    <ligand>
        <name>Zn(2+)</name>
        <dbReference type="ChEBI" id="CHEBI:29105"/>
    </ligand>
</feature>
<keyword evidence="5 7" id="KW-0862">Zinc</keyword>
<keyword evidence="2 7" id="KW-0479">Metal-binding</keyword>
<sequence length="460" mass="51722">MIADKIIYNLNEIFCPIDLGHPLRGDEMKEAKILKNGYIAIYGNKIYEVGEGDVPEDLVGEETELIERSNHVAMPGLIDCHTHLVYGGSREHEFADKLKGLTYLDILKRGGGILSTQRETQKADFDELYLKSKKLLDHMIFHGVTTVEAKSGYGLDWENEKKQMEVVKSLDENLAIDLVSTFMAAHAIPFEYKENPDDFVDEVLKMIPLVKEENLAEFCDVFCEKGVFTAKQSYKILKEAQKYGLKTRIHADEIESIGGSSVAAELKTTSAEHLMVVTDEDIKKLAEAEVIGNLLPGTTFSLMEDSYAPARKMIDEGMAITLTTDSNPGSCPTANIQFIMQLGALAMKLEPNEIFNAVTINAAYSVDRAKNIGSLDAGKNADIAIFEAKNLDYLLYFFATNLCTEVYKNGTLAVKNRQIVNEDKFFKNNKKDIEQIEKEKKLKTRIPIYLDNLKRRDEEE</sequence>
<comment type="caution">
    <text evidence="9">The sequence shown here is derived from an EMBL/GenBank/DDBJ whole genome shotgun (WGS) entry which is preliminary data.</text>
</comment>
<accession>A0ABS4KEH0</accession>
<feature type="binding site" evidence="7">
    <location>
        <position position="329"/>
    </location>
    <ligand>
        <name>N-formimidoyl-L-glutamate</name>
        <dbReference type="ChEBI" id="CHEBI:58928"/>
    </ligand>
</feature>
<feature type="binding site" evidence="7">
    <location>
        <position position="186"/>
    </location>
    <ligand>
        <name>4-imidazolone-5-propanoate</name>
        <dbReference type="ChEBI" id="CHEBI:77893"/>
    </ligand>
</feature>
<comment type="subcellular location">
    <subcellularLocation>
        <location evidence="7">Cytoplasm</location>
    </subcellularLocation>
</comment>
<evidence type="ECO:0000256" key="2">
    <source>
        <dbReference type="ARBA" id="ARBA00022723"/>
    </source>
</evidence>